<accession>A0A9Q1GC02</accession>
<gene>
    <name evidence="3" type="ORF">SKAU_G00022140</name>
</gene>
<feature type="region of interest" description="Disordered" evidence="1">
    <location>
        <begin position="28"/>
        <end position="86"/>
    </location>
</feature>
<feature type="chain" id="PRO_5040331957" description="Lipoprotein" evidence="2">
    <location>
        <begin position="26"/>
        <end position="86"/>
    </location>
</feature>
<reference evidence="3" key="1">
    <citation type="journal article" date="2023" name="Science">
        <title>Genome structures resolve the early diversification of teleost fishes.</title>
        <authorList>
            <person name="Parey E."/>
            <person name="Louis A."/>
            <person name="Montfort J."/>
            <person name="Bouchez O."/>
            <person name="Roques C."/>
            <person name="Iampietro C."/>
            <person name="Lluch J."/>
            <person name="Castinel A."/>
            <person name="Donnadieu C."/>
            <person name="Desvignes T."/>
            <person name="Floi Bucao C."/>
            <person name="Jouanno E."/>
            <person name="Wen M."/>
            <person name="Mejri S."/>
            <person name="Dirks R."/>
            <person name="Jansen H."/>
            <person name="Henkel C."/>
            <person name="Chen W.J."/>
            <person name="Zahm M."/>
            <person name="Cabau C."/>
            <person name="Klopp C."/>
            <person name="Thompson A.W."/>
            <person name="Robinson-Rechavi M."/>
            <person name="Braasch I."/>
            <person name="Lecointre G."/>
            <person name="Bobe J."/>
            <person name="Postlethwait J.H."/>
            <person name="Berthelot C."/>
            <person name="Roest Crollius H."/>
            <person name="Guiguen Y."/>
        </authorList>
    </citation>
    <scope>NUCLEOTIDE SEQUENCE</scope>
    <source>
        <strain evidence="3">WJC10195</strain>
    </source>
</reference>
<feature type="signal peptide" evidence="2">
    <location>
        <begin position="1"/>
        <end position="25"/>
    </location>
</feature>
<dbReference type="Proteomes" id="UP001152622">
    <property type="component" value="Chromosome 1"/>
</dbReference>
<evidence type="ECO:0000313" key="4">
    <source>
        <dbReference type="Proteomes" id="UP001152622"/>
    </source>
</evidence>
<evidence type="ECO:0000256" key="2">
    <source>
        <dbReference type="SAM" id="SignalP"/>
    </source>
</evidence>
<name>A0A9Q1GC02_SYNKA</name>
<sequence>MCIRIAPIKALLVLTAAVFSCGAEAGLERETGDRGAGGDTPSMHETVFPSAPGLQSPACRSETETNGYRPCAPLSTATAHAQGRCR</sequence>
<dbReference type="EMBL" id="JAINUF010000001">
    <property type="protein sequence ID" value="KAJ8381436.1"/>
    <property type="molecule type" value="Genomic_DNA"/>
</dbReference>
<proteinExistence type="predicted"/>
<dbReference type="PROSITE" id="PS51257">
    <property type="entry name" value="PROKAR_LIPOPROTEIN"/>
    <property type="match status" value="1"/>
</dbReference>
<organism evidence="3 4">
    <name type="scientific">Synaphobranchus kaupii</name>
    <name type="common">Kaup's arrowtooth eel</name>
    <dbReference type="NCBI Taxonomy" id="118154"/>
    <lineage>
        <taxon>Eukaryota</taxon>
        <taxon>Metazoa</taxon>
        <taxon>Chordata</taxon>
        <taxon>Craniata</taxon>
        <taxon>Vertebrata</taxon>
        <taxon>Euteleostomi</taxon>
        <taxon>Actinopterygii</taxon>
        <taxon>Neopterygii</taxon>
        <taxon>Teleostei</taxon>
        <taxon>Anguilliformes</taxon>
        <taxon>Synaphobranchidae</taxon>
        <taxon>Synaphobranchus</taxon>
    </lineage>
</organism>
<protein>
    <recommendedName>
        <fullName evidence="5">Lipoprotein</fullName>
    </recommendedName>
</protein>
<comment type="caution">
    <text evidence="3">The sequence shown here is derived from an EMBL/GenBank/DDBJ whole genome shotgun (WGS) entry which is preliminary data.</text>
</comment>
<keyword evidence="2" id="KW-0732">Signal</keyword>
<evidence type="ECO:0000313" key="3">
    <source>
        <dbReference type="EMBL" id="KAJ8381436.1"/>
    </source>
</evidence>
<evidence type="ECO:0008006" key="5">
    <source>
        <dbReference type="Google" id="ProtNLM"/>
    </source>
</evidence>
<keyword evidence="4" id="KW-1185">Reference proteome</keyword>
<evidence type="ECO:0000256" key="1">
    <source>
        <dbReference type="SAM" id="MobiDB-lite"/>
    </source>
</evidence>
<dbReference type="AlphaFoldDB" id="A0A9Q1GC02"/>